<dbReference type="SUPFAM" id="SSF53218">
    <property type="entry name" value="Molybdenum cofactor biosynthesis proteins"/>
    <property type="match status" value="1"/>
</dbReference>
<accession>A0A1M7ZZW0</accession>
<dbReference type="CDD" id="cd00885">
    <property type="entry name" value="cinA"/>
    <property type="match status" value="1"/>
</dbReference>
<keyword evidence="3" id="KW-1185">Reference proteome</keyword>
<dbReference type="PANTHER" id="PTHR47675">
    <property type="entry name" value="MOLYBDOPTERIN BINDING DOMAIN PROTEIN (AFU_ORTHOLOGUE AFUA_5G11210)"/>
    <property type="match status" value="1"/>
</dbReference>
<organism evidence="2 3">
    <name type="scientific">Malassezia sympodialis (strain ATCC 42132)</name>
    <name type="common">Atopic eczema-associated yeast</name>
    <dbReference type="NCBI Taxonomy" id="1230383"/>
    <lineage>
        <taxon>Eukaryota</taxon>
        <taxon>Fungi</taxon>
        <taxon>Dikarya</taxon>
        <taxon>Basidiomycota</taxon>
        <taxon>Ustilaginomycotina</taxon>
        <taxon>Malasseziomycetes</taxon>
        <taxon>Malasseziales</taxon>
        <taxon>Malasseziaceae</taxon>
        <taxon>Malassezia</taxon>
    </lineage>
</organism>
<dbReference type="Proteomes" id="UP000186303">
    <property type="component" value="Chromosome 1"/>
</dbReference>
<dbReference type="Pfam" id="PF00994">
    <property type="entry name" value="MoCF_biosynth"/>
    <property type="match status" value="1"/>
</dbReference>
<evidence type="ECO:0000313" key="2">
    <source>
        <dbReference type="EMBL" id="SHO75723.1"/>
    </source>
</evidence>
<dbReference type="OrthoDB" id="448496at2759"/>
<dbReference type="InterPro" id="IPR001453">
    <property type="entry name" value="MoaB/Mog_dom"/>
</dbReference>
<dbReference type="STRING" id="1230383.A0A1M7ZZW0"/>
<feature type="domain" description="MoaB/Mog" evidence="1">
    <location>
        <begin position="98"/>
        <end position="278"/>
    </location>
</feature>
<dbReference type="PANTHER" id="PTHR47675:SF1">
    <property type="entry name" value="MOLYBDOPTERIN BINDING DOMAIN PROTEIN (AFU_ORTHOLOGUE AFUA_5G11210)"/>
    <property type="match status" value="1"/>
</dbReference>
<dbReference type="VEuPathDB" id="FungiDB:MSYG_0055"/>
<name>A0A1M7ZZW0_MALS4</name>
<sequence length="356" mass="39587">MMPSTCEAPAEAEGRCQALHCGVPPLHMLHRLSAPTPLRLCARASSLVKPAPFVVKNFSITPLLENMSDTKSTDMLAKLFQRSHVPDMTGRPFIRTAACLIIGDEVLNGKTQDTNSNKARITVYSFQMAKLCFEIGVELKKIEVISDDVDEIVEAAQRLSHKYDWVVTSGGIGPTPDDITYSSLAKAFGDEPLEYDDETLRRMSTGIQHIYGTITESENVLRARKRMALFPRGSEVLFPTEEYWVPVVRVNGNVCVLPGIPSIFEALLKGLPPYLRLDPDMPKPIRRLIHTNLPESMISPLLENLTKMGKKDGIRVGSYPKWKAGVHISLVGYDHMLIDKYTQMVVEEIGGQPVDV</sequence>
<dbReference type="GO" id="GO:0042726">
    <property type="term" value="P:flavin-containing compound metabolic process"/>
    <property type="evidence" value="ECO:0007669"/>
    <property type="project" value="TreeGrafter"/>
</dbReference>
<dbReference type="AlphaFoldDB" id="A0A1M7ZZW0"/>
<evidence type="ECO:0000259" key="1">
    <source>
        <dbReference type="SMART" id="SM00852"/>
    </source>
</evidence>
<dbReference type="SMART" id="SM00852">
    <property type="entry name" value="MoCF_biosynth"/>
    <property type="match status" value="1"/>
</dbReference>
<dbReference type="Gene3D" id="3.40.980.10">
    <property type="entry name" value="MoaB/Mog-like domain"/>
    <property type="match status" value="1"/>
</dbReference>
<reference evidence="3" key="1">
    <citation type="journal article" date="2017" name="Nucleic Acids Res.">
        <title>Proteogenomics produces comprehensive and highly accurate protein-coding gene annotation in a complete genome assembly of Malassezia sympodialis.</title>
        <authorList>
            <person name="Zhu Y."/>
            <person name="Engstroem P.G."/>
            <person name="Tellgren-Roth C."/>
            <person name="Baudo C.D."/>
            <person name="Kennell J.C."/>
            <person name="Sun S."/>
            <person name="Billmyre R.B."/>
            <person name="Schroeder M.S."/>
            <person name="Andersson A."/>
            <person name="Holm T."/>
            <person name="Sigurgeirsson B."/>
            <person name="Wu G."/>
            <person name="Sankaranarayanan S.R."/>
            <person name="Siddharthan R."/>
            <person name="Sanyal K."/>
            <person name="Lundeberg J."/>
            <person name="Nystedt B."/>
            <person name="Boekhout T."/>
            <person name="Dawson T.L. Jr."/>
            <person name="Heitman J."/>
            <person name="Scheynius A."/>
            <person name="Lehtioe J."/>
        </authorList>
    </citation>
    <scope>NUCLEOTIDE SEQUENCE [LARGE SCALE GENOMIC DNA]</scope>
    <source>
        <strain evidence="3">ATCC 42132</strain>
    </source>
</reference>
<dbReference type="GO" id="GO:0047884">
    <property type="term" value="F:FAD diphosphatase activity"/>
    <property type="evidence" value="ECO:0007669"/>
    <property type="project" value="TreeGrafter"/>
</dbReference>
<dbReference type="InterPro" id="IPR036425">
    <property type="entry name" value="MoaB/Mog-like_dom_sf"/>
</dbReference>
<proteinExistence type="predicted"/>
<gene>
    <name evidence="2" type="ORF">MSYG_0055</name>
</gene>
<dbReference type="EMBL" id="LT671821">
    <property type="protein sequence ID" value="SHO75723.1"/>
    <property type="molecule type" value="Genomic_DNA"/>
</dbReference>
<evidence type="ECO:0000313" key="3">
    <source>
        <dbReference type="Proteomes" id="UP000186303"/>
    </source>
</evidence>
<protein>
    <recommendedName>
        <fullName evidence="1">MoaB/Mog domain-containing protein</fullName>
    </recommendedName>
</protein>